<dbReference type="SUPFAM" id="SSF48452">
    <property type="entry name" value="TPR-like"/>
    <property type="match status" value="2"/>
</dbReference>
<proteinExistence type="predicted"/>
<evidence type="ECO:0000313" key="2">
    <source>
        <dbReference type="EMBL" id="GAA1961886.1"/>
    </source>
</evidence>
<reference evidence="2 3" key="1">
    <citation type="journal article" date="2019" name="Int. J. Syst. Evol. Microbiol.">
        <title>The Global Catalogue of Microorganisms (GCM) 10K type strain sequencing project: providing services to taxonomists for standard genome sequencing and annotation.</title>
        <authorList>
            <consortium name="The Broad Institute Genomics Platform"/>
            <consortium name="The Broad Institute Genome Sequencing Center for Infectious Disease"/>
            <person name="Wu L."/>
            <person name="Ma J."/>
        </authorList>
    </citation>
    <scope>NUCLEOTIDE SEQUENCE [LARGE SCALE GENOMIC DNA]</scope>
    <source>
        <strain evidence="2 3">JCM 16013</strain>
    </source>
</reference>
<dbReference type="PANTHER" id="PTHR19959">
    <property type="entry name" value="KINESIN LIGHT CHAIN"/>
    <property type="match status" value="1"/>
</dbReference>
<dbReference type="Pfam" id="PF13374">
    <property type="entry name" value="TPR_10"/>
    <property type="match status" value="1"/>
</dbReference>
<sequence>MFEREELLAAVARRIEQGPGGPDGYLDVSVVIESMQLSQILRDEDGAAEEWHQLAVLHWLRFTHPDGGFQHDLYNAVQAFTPCFKAGLGTVPAPLLPAVADEAGAEAEALLVAALASPDADALTEAIRFWERMVSATPVGLPQRVGRLNNLGALLQTRSELTGSDEDFDRAIESYRQAIATAPMARAKAAGIHNNIGTAFLSRSERSGTAADLELAIDALHEALWLPAGDPDRGTVVVNLADALERLAAATGDPGGLDEAVRCRQEAVELVGPDDPAWPVRLGRLSATLRNRYTFSGSPADLDAAVDALLGAAAGPDGIRYLHMLGSALYMRFTETESSPDLDAAIAFLSIAATPGPHHDGSDRAVVLGNLGAALAARASRDDSPEDRDMAIAALQEAADIARPQRPGILGNLGEALLDRFRQRGDADDLESSIRAFQKAIDLAPPASQEVFADLVSGLSRALWRRYEWGGSLNDLNDAIDGLTSLADLPDDAPGKIASLANLGSMLESRFGRLGEVQDLELGIRLHRRAEALTPADHPNRPDVLNNLGTALRVRYRRSGDASDLEEAISLLTSAAHTAAGDLRALVLHNLGAALGTRFRRTGDVADLDAAVEKHRNASVQARPADRPGILSSLGQALLSRFEYLGGLDDLEAAIQASTAAVDGASDGHPDLPRYLSHLGTLHEARFDRLGALDDAGVAIACGRKAVRATPEDHFERAGYLITLGNVLLKRYAATKNGADLQEAVEVSDEALRLIPEESAERGIALNLASAVRASRFKVFQDRGDADAAVATAAAALASTPSGQSYVAGYLNTLGNALFTRFEGFADARDLEAAATAFEQAAAEPTAPPSFRIRVAWAGTHMLAEHEPARAANLLHGAVRLLPEVAPRRLKRDQQQERVGSFQMLASEAATLILSDSSRPAHERAARALEVLEIGRGVLLGQALETRSDVTELSESRPDLALRFEALRDALDTAVETAGPDGEERTREQLAAEFTSVLQQIRELPDFAAFGRAPTVEAMLREAAHGPVVTINVGLDRSDAVLLTSEGVRAIELTGVRLETVVDQALAFHDALDVCLDRNTSLTGRAQAGKQLDKVLNWLWDVVAGPILDSLGMVPVDGAPLPRLWWAVSGLLNLLPLHAAGYHGEGGARTVMDRVVSSSIPTVRALSHARRTARPESPANRSLIVAMPTTAGLPHGDLPNAGVEAAQVARRLPGPVVLSGPDGSSTGQDAWPTAENVLSRLTNCSFAHFICHGFSHADDPSRSQLLLHDHDEDPFTVARLAAVKLRDVRLAYLSACETAATRNLELIDEAIHLAGAFQLAGFPQVIATLWAISDKYAASVADLFYRGLTQEGTAPPNAEEAARTLHAVIRAERDKSPLLAYQWAAYIHTGA</sequence>
<gene>
    <name evidence="2" type="ORF">GCM10009838_18240</name>
</gene>
<name>A0ABN2R1E2_9ACTN</name>
<dbReference type="Proteomes" id="UP001499854">
    <property type="component" value="Unassembled WGS sequence"/>
</dbReference>
<dbReference type="Pfam" id="PF12770">
    <property type="entry name" value="CHAT"/>
    <property type="match status" value="1"/>
</dbReference>
<dbReference type="PANTHER" id="PTHR19959:SF119">
    <property type="entry name" value="FUNGAL LIPASE-LIKE DOMAIN-CONTAINING PROTEIN"/>
    <property type="match status" value="1"/>
</dbReference>
<dbReference type="InterPro" id="IPR011990">
    <property type="entry name" value="TPR-like_helical_dom_sf"/>
</dbReference>
<dbReference type="InterPro" id="IPR024983">
    <property type="entry name" value="CHAT_dom"/>
</dbReference>
<accession>A0ABN2R1E2</accession>
<organism evidence="2 3">
    <name type="scientific">Catenulispora subtropica</name>
    <dbReference type="NCBI Taxonomy" id="450798"/>
    <lineage>
        <taxon>Bacteria</taxon>
        <taxon>Bacillati</taxon>
        <taxon>Actinomycetota</taxon>
        <taxon>Actinomycetes</taxon>
        <taxon>Catenulisporales</taxon>
        <taxon>Catenulisporaceae</taxon>
        <taxon>Catenulispora</taxon>
    </lineage>
</organism>
<dbReference type="RefSeq" id="WP_344656500.1">
    <property type="nucleotide sequence ID" value="NZ_BAAAQM010000007.1"/>
</dbReference>
<evidence type="ECO:0000313" key="3">
    <source>
        <dbReference type="Proteomes" id="UP001499854"/>
    </source>
</evidence>
<keyword evidence="3" id="KW-1185">Reference proteome</keyword>
<comment type="caution">
    <text evidence="2">The sequence shown here is derived from an EMBL/GenBank/DDBJ whole genome shotgun (WGS) entry which is preliminary data.</text>
</comment>
<feature type="domain" description="CHAT" evidence="1">
    <location>
        <begin position="1094"/>
        <end position="1390"/>
    </location>
</feature>
<evidence type="ECO:0000259" key="1">
    <source>
        <dbReference type="Pfam" id="PF12770"/>
    </source>
</evidence>
<dbReference type="Gene3D" id="1.25.40.10">
    <property type="entry name" value="Tetratricopeptide repeat domain"/>
    <property type="match status" value="3"/>
</dbReference>
<dbReference type="EMBL" id="BAAAQM010000007">
    <property type="protein sequence ID" value="GAA1961886.1"/>
    <property type="molecule type" value="Genomic_DNA"/>
</dbReference>
<protein>
    <submittedName>
        <fullName evidence="2">CHAT domain-containing protein</fullName>
    </submittedName>
</protein>